<sequence length="587" mass="65003">MPAALYASYAGGMNAAAENPRNLRTEQLRLLVNGTVRTGWAAPRPPFKAREMLWMDVRAQSLWETGVCQGVGVFNSTFGSCLVFAFDGRLLRLDLETMRISHVYPEGTDSSKPLFNPKLPFVFFEQRAGWLVVQDGTSRPVLVNQTAILQQPIEVGMMRTGTLMADGWGRLAVADHGRRRIYFSDHEFDPSSGPLAFTEANAYFKNARFFEVPATLGRIMAMAFGPALNGNDDKGALLVFCESGTRAYNVSIPRDQWITSDIGATILPKVGACAHRAVVARGNDVIFSDHNGRIQSMASAISRQQDARIDPIDAEVWDLYRTEDATLRAHRYAVEFDDRVLTTVQPERIRRFDGRHHVRHRGLVVLQNDAVIPVEPVWDGLWTGVFPVCMATARVGGRPRCFILSFDSDHRHRLYELGVEIGHDLAPAPKATPMIASLRPTDLDNPFRSKPIAGVSMRLGDARGLVKIKGWWQVDRGATQTWFNHSLQSPACLGFSDCGIQLPAPSQSARINLPRPEHPDFFEASPIFEITGLATLQEVAIETGEPKSDPNTPNVTGCSDPEPLAADYTCRMDLFSYDLQKAPPTAL</sequence>
<keyword evidence="2" id="KW-1185">Reference proteome</keyword>
<proteinExistence type="predicted"/>
<dbReference type="AlphaFoldDB" id="A0A1T4X5V3"/>
<organism evidence="1 2">
    <name type="scientific">Prosthecobacter debontii</name>
    <dbReference type="NCBI Taxonomy" id="48467"/>
    <lineage>
        <taxon>Bacteria</taxon>
        <taxon>Pseudomonadati</taxon>
        <taxon>Verrucomicrobiota</taxon>
        <taxon>Verrucomicrobiia</taxon>
        <taxon>Verrucomicrobiales</taxon>
        <taxon>Verrucomicrobiaceae</taxon>
        <taxon>Prosthecobacter</taxon>
    </lineage>
</organism>
<name>A0A1T4X5V3_9BACT</name>
<dbReference type="EMBL" id="FUYE01000003">
    <property type="protein sequence ID" value="SKA85013.1"/>
    <property type="molecule type" value="Genomic_DNA"/>
</dbReference>
<evidence type="ECO:0000313" key="2">
    <source>
        <dbReference type="Proteomes" id="UP000190774"/>
    </source>
</evidence>
<dbReference type="RefSeq" id="WP_078812294.1">
    <property type="nucleotide sequence ID" value="NZ_FUYE01000003.1"/>
</dbReference>
<accession>A0A1T4X5V3</accession>
<evidence type="ECO:0000313" key="1">
    <source>
        <dbReference type="EMBL" id="SKA85013.1"/>
    </source>
</evidence>
<reference evidence="2" key="1">
    <citation type="submission" date="2017-02" db="EMBL/GenBank/DDBJ databases">
        <authorList>
            <person name="Varghese N."/>
            <person name="Submissions S."/>
        </authorList>
    </citation>
    <scope>NUCLEOTIDE SEQUENCE [LARGE SCALE GENOMIC DNA]</scope>
    <source>
        <strain evidence="2">ATCC 700200</strain>
    </source>
</reference>
<gene>
    <name evidence="1" type="ORF">SAMN02745166_01086</name>
</gene>
<dbReference type="STRING" id="48467.SAMN02745166_01086"/>
<protein>
    <submittedName>
        <fullName evidence="1">Uncharacterized protein</fullName>
    </submittedName>
</protein>
<dbReference type="Proteomes" id="UP000190774">
    <property type="component" value="Unassembled WGS sequence"/>
</dbReference>